<gene>
    <name evidence="5" type="ORF">BINO364_LOCUS16407</name>
</gene>
<dbReference type="Gene3D" id="3.40.50.720">
    <property type="entry name" value="NAD(P)-binding Rossmann-like Domain"/>
    <property type="match status" value="1"/>
</dbReference>
<keyword evidence="6" id="KW-1185">Reference proteome</keyword>
<keyword evidence="3" id="KW-0560">Oxidoreductase</keyword>
<dbReference type="Proteomes" id="UP000838878">
    <property type="component" value="Chromosome 9"/>
</dbReference>
<keyword evidence="2" id="KW-0521">NADP</keyword>
<protein>
    <submittedName>
        <fullName evidence="5">Uncharacterized protein</fullName>
    </submittedName>
</protein>
<dbReference type="AlphaFoldDB" id="A0A8J9VZX1"/>
<evidence type="ECO:0000256" key="4">
    <source>
        <dbReference type="RuleBase" id="RU000363"/>
    </source>
</evidence>
<feature type="non-terminal residue" evidence="5">
    <location>
        <position position="279"/>
    </location>
</feature>
<evidence type="ECO:0000313" key="5">
    <source>
        <dbReference type="EMBL" id="CAH0731575.1"/>
    </source>
</evidence>
<dbReference type="EMBL" id="OV170229">
    <property type="protein sequence ID" value="CAH0731575.1"/>
    <property type="molecule type" value="Genomic_DNA"/>
</dbReference>
<organism evidence="5 6">
    <name type="scientific">Brenthis ino</name>
    <name type="common">lesser marbled fritillary</name>
    <dbReference type="NCBI Taxonomy" id="405034"/>
    <lineage>
        <taxon>Eukaryota</taxon>
        <taxon>Metazoa</taxon>
        <taxon>Ecdysozoa</taxon>
        <taxon>Arthropoda</taxon>
        <taxon>Hexapoda</taxon>
        <taxon>Insecta</taxon>
        <taxon>Pterygota</taxon>
        <taxon>Neoptera</taxon>
        <taxon>Endopterygota</taxon>
        <taxon>Lepidoptera</taxon>
        <taxon>Glossata</taxon>
        <taxon>Ditrysia</taxon>
        <taxon>Papilionoidea</taxon>
        <taxon>Nymphalidae</taxon>
        <taxon>Heliconiinae</taxon>
        <taxon>Argynnini</taxon>
        <taxon>Brenthis</taxon>
    </lineage>
</organism>
<dbReference type="OrthoDB" id="7289984at2759"/>
<evidence type="ECO:0000256" key="1">
    <source>
        <dbReference type="ARBA" id="ARBA00006484"/>
    </source>
</evidence>
<dbReference type="Pfam" id="PF00106">
    <property type="entry name" value="adh_short"/>
    <property type="match status" value="2"/>
</dbReference>
<proteinExistence type="inferred from homology"/>
<accession>A0A8J9VZX1</accession>
<evidence type="ECO:0000313" key="6">
    <source>
        <dbReference type="Proteomes" id="UP000838878"/>
    </source>
</evidence>
<dbReference type="PRINTS" id="PR00081">
    <property type="entry name" value="GDHRDH"/>
</dbReference>
<name>A0A8J9VZX1_9NEOP</name>
<dbReference type="InterPro" id="IPR036291">
    <property type="entry name" value="NAD(P)-bd_dom_sf"/>
</dbReference>
<dbReference type="PANTHER" id="PTHR43963:SF4">
    <property type="entry name" value="CARBONYL REDUCTASE (NADPH)"/>
    <property type="match status" value="1"/>
</dbReference>
<reference evidence="5" key="1">
    <citation type="submission" date="2021-12" db="EMBL/GenBank/DDBJ databases">
        <authorList>
            <person name="Martin H S."/>
        </authorList>
    </citation>
    <scope>NUCLEOTIDE SEQUENCE</scope>
</reference>
<dbReference type="GO" id="GO:0004090">
    <property type="term" value="F:carbonyl reductase (NADPH) activity"/>
    <property type="evidence" value="ECO:0007669"/>
    <property type="project" value="TreeGrafter"/>
</dbReference>
<evidence type="ECO:0000256" key="3">
    <source>
        <dbReference type="ARBA" id="ARBA00023002"/>
    </source>
</evidence>
<dbReference type="InterPro" id="IPR002347">
    <property type="entry name" value="SDR_fam"/>
</dbReference>
<dbReference type="SUPFAM" id="SSF51735">
    <property type="entry name" value="NAD(P)-binding Rossmann-fold domains"/>
    <property type="match status" value="1"/>
</dbReference>
<comment type="similarity">
    <text evidence="1 4">Belongs to the short-chain dehydrogenases/reductases (SDR) family.</text>
</comment>
<dbReference type="PANTHER" id="PTHR43963">
    <property type="entry name" value="CARBONYL REDUCTASE 1-RELATED"/>
    <property type="match status" value="1"/>
</dbReference>
<dbReference type="PRINTS" id="PR00080">
    <property type="entry name" value="SDRFAMILY"/>
</dbReference>
<sequence length="279" mass="31139">MIDKIAVVTGANKGLGFAIVKGLCKKFVGTVYLTSRDEKRGQEACLKLQELGYAPKYHQLDITNKESIVKFCSFLQTENKKIQILINNAGVLFLKDATESKIYQAEFTLLVNFFALVEFTEEILSYMNNNGTIVNISSSSGHLSRIPSEVLRKDISNSNLTVKELKKLMQNYIDTVKFNKNYEQWGDSPYVVSKVGVNAYTFILNRRLVDRGIKVNCVHPGYVMSDMTRGAGTLSPEEAAGAPLQTALYPGTGGMYVWHNGQVVPWDGPDPRGYIDEKM</sequence>
<evidence type="ECO:0000256" key="2">
    <source>
        <dbReference type="ARBA" id="ARBA00022857"/>
    </source>
</evidence>